<sequence length="113" mass="11758">MRSRKYWVMGATAALVMVSSPAVAATLSNGNGQSCGDGMGVWHFVNNQTGGAAAGTLNATFSDGSVWNVAPSAVNQNVQHFYVESTGTLISATTTLPGKLVLSDFTCEDVKKK</sequence>
<evidence type="ECO:0000256" key="1">
    <source>
        <dbReference type="SAM" id="SignalP"/>
    </source>
</evidence>
<reference evidence="2 3" key="1">
    <citation type="submission" date="2019-04" db="EMBL/GenBank/DDBJ databases">
        <title>Three New Species of Nocardioides, Nocardioides euryhalodurans sp. nov., Nocardioides seonyuensis sp. nov. and Nocardioides eburneoflavus sp. nov. Isolated from Soil.</title>
        <authorList>
            <person name="Roh S.G."/>
            <person name="Lee C."/>
            <person name="Kim M.-K."/>
            <person name="Kim S.B."/>
        </authorList>
    </citation>
    <scope>NUCLEOTIDE SEQUENCE [LARGE SCALE GENOMIC DNA]</scope>
    <source>
        <strain evidence="2 3">MMS17-SY213</strain>
    </source>
</reference>
<evidence type="ECO:0000313" key="3">
    <source>
        <dbReference type="Proteomes" id="UP000297496"/>
    </source>
</evidence>
<dbReference type="AlphaFoldDB" id="A0A4Z1C7C5"/>
<proteinExistence type="predicted"/>
<protein>
    <recommendedName>
        <fullName evidence="4">Secreted protein</fullName>
    </recommendedName>
</protein>
<name>A0A4Z1C7C5_9ACTN</name>
<comment type="caution">
    <text evidence="2">The sequence shown here is derived from an EMBL/GenBank/DDBJ whole genome shotgun (WGS) entry which is preliminary data.</text>
</comment>
<feature type="chain" id="PRO_5021243420" description="Secreted protein" evidence="1">
    <location>
        <begin position="25"/>
        <end position="113"/>
    </location>
</feature>
<gene>
    <name evidence="2" type="ORF">EXE59_21745</name>
</gene>
<organism evidence="2 3">
    <name type="scientific">Nocardioides eburneiflavus</name>
    <dbReference type="NCBI Taxonomy" id="2518372"/>
    <lineage>
        <taxon>Bacteria</taxon>
        <taxon>Bacillati</taxon>
        <taxon>Actinomycetota</taxon>
        <taxon>Actinomycetes</taxon>
        <taxon>Propionibacteriales</taxon>
        <taxon>Nocardioidaceae</taxon>
        <taxon>Nocardioides</taxon>
    </lineage>
</organism>
<evidence type="ECO:0000313" key="2">
    <source>
        <dbReference type="EMBL" id="TGN66284.1"/>
    </source>
</evidence>
<dbReference type="Proteomes" id="UP000297496">
    <property type="component" value="Unassembled WGS sequence"/>
</dbReference>
<evidence type="ECO:0008006" key="4">
    <source>
        <dbReference type="Google" id="ProtNLM"/>
    </source>
</evidence>
<dbReference type="OrthoDB" id="3784505at2"/>
<accession>A0A4Z1C7C5</accession>
<dbReference type="RefSeq" id="WP_135840765.1">
    <property type="nucleotide sequence ID" value="NZ_SRRO01000001.1"/>
</dbReference>
<feature type="signal peptide" evidence="1">
    <location>
        <begin position="1"/>
        <end position="24"/>
    </location>
</feature>
<keyword evidence="3" id="KW-1185">Reference proteome</keyword>
<keyword evidence="1" id="KW-0732">Signal</keyword>
<dbReference type="EMBL" id="SRRO01000001">
    <property type="protein sequence ID" value="TGN66284.1"/>
    <property type="molecule type" value="Genomic_DNA"/>
</dbReference>